<keyword evidence="3" id="KW-1185">Reference proteome</keyword>
<dbReference type="Proteomes" id="UP000019478">
    <property type="component" value="Unassembled WGS sequence"/>
</dbReference>
<evidence type="ECO:0000313" key="2">
    <source>
        <dbReference type="EMBL" id="EXJ80822.1"/>
    </source>
</evidence>
<gene>
    <name evidence="2" type="ORF">A1O3_07106</name>
</gene>
<dbReference type="GeneID" id="19171210"/>
<dbReference type="OrthoDB" id="504708at2759"/>
<dbReference type="InterPro" id="IPR037950">
    <property type="entry name" value="PgdA-like"/>
</dbReference>
<dbReference type="eggNOG" id="KOG0725">
    <property type="taxonomic scope" value="Eukaryota"/>
</dbReference>
<comment type="caution">
    <text evidence="2">The sequence shown here is derived from an EMBL/GenBank/DDBJ whole genome shotgun (WGS) entry which is preliminary data.</text>
</comment>
<dbReference type="PANTHER" id="PTHR47561:SF2">
    <property type="entry name" value="HYPOTHETICAL POLYSACCHARIDE DEACETYLASE (EUROFUNG)"/>
    <property type="match status" value="1"/>
</dbReference>
<dbReference type="CDD" id="cd05233">
    <property type="entry name" value="SDR_c"/>
    <property type="match status" value="1"/>
</dbReference>
<sequence>MAGELKSFLGLEGLHVFLTGAAGGIGTAAVKEFLDLGCRVTTFDRRAVDVSSICSTPAQASRLFTTQGDLTVESTIAEAFKSATKAFGPVNILIANAGITDESAHPPIWEIETSLWDKVNGNNVRGTFLTVKQFLRSVKEVQEAQGSELDNVAIVITGSETGKFGQEGHAEYASGKAGLQYGLVRTVKNEVVRLNSKARINAVAPGWVNTALIGDRLDDPKEMWAECQATVALKKIAQPEDVARAMAFLASHRAAGHISGECISVDGGMEGRIIWREDQILRGRSNPSGSGIVSPNAAIPASLSPLKRKRRLRICLSVDFDAISGYLGTGHDPANTLSDYSAGVFSANVGVGRLLRLFRKHGISNQMTWFIPGHTMETFPAQAREVVESGAEIGLHGYSHEGAYAMTVQQEKDVLEKCIDLVTKLRGKKPSGYRAPLYQIRETTVQILQDHGFLYDSSMNAHDSLPYFLPNPFPGDPPHVPDYAKDASTWMIPTPIPEQPAPGTAEAEKALVEIPGSWYTEDMTPLAFYPYSANTQGYVGVDLVEKMWMDRFEWLWENESWLDEDPGTGYGSVYPIIWHPETAGRAHIVGMIDRFISKLVSRRNAAEDGEITFETMESVAQSWKDRR</sequence>
<feature type="domain" description="NodB homology" evidence="1">
    <location>
        <begin position="337"/>
        <end position="529"/>
    </location>
</feature>
<accession>W9XJZ2</accession>
<proteinExistence type="predicted"/>
<organism evidence="2 3">
    <name type="scientific">Capronia epimyces CBS 606.96</name>
    <dbReference type="NCBI Taxonomy" id="1182542"/>
    <lineage>
        <taxon>Eukaryota</taxon>
        <taxon>Fungi</taxon>
        <taxon>Dikarya</taxon>
        <taxon>Ascomycota</taxon>
        <taxon>Pezizomycotina</taxon>
        <taxon>Eurotiomycetes</taxon>
        <taxon>Chaetothyriomycetidae</taxon>
        <taxon>Chaetothyriales</taxon>
        <taxon>Herpotrichiellaceae</taxon>
        <taxon>Capronia</taxon>
    </lineage>
</organism>
<dbReference type="SUPFAM" id="SSF51735">
    <property type="entry name" value="NAD(P)-binding Rossmann-fold domains"/>
    <property type="match status" value="1"/>
</dbReference>
<evidence type="ECO:0000259" key="1">
    <source>
        <dbReference type="PROSITE" id="PS51677"/>
    </source>
</evidence>
<protein>
    <submittedName>
        <fullName evidence="2">Glucose 1-dehydrogenase</fullName>
    </submittedName>
</protein>
<dbReference type="AlphaFoldDB" id="W9XJZ2"/>
<dbReference type="InterPro" id="IPR002347">
    <property type="entry name" value="SDR_fam"/>
</dbReference>
<evidence type="ECO:0000313" key="3">
    <source>
        <dbReference type="Proteomes" id="UP000019478"/>
    </source>
</evidence>
<dbReference type="PROSITE" id="PS51677">
    <property type="entry name" value="NODB"/>
    <property type="match status" value="1"/>
</dbReference>
<dbReference type="SUPFAM" id="SSF88713">
    <property type="entry name" value="Glycoside hydrolase/deacetylase"/>
    <property type="match status" value="1"/>
</dbReference>
<dbReference type="InterPro" id="IPR036291">
    <property type="entry name" value="NAD(P)-bd_dom_sf"/>
</dbReference>
<dbReference type="GO" id="GO:0016810">
    <property type="term" value="F:hydrolase activity, acting on carbon-nitrogen (but not peptide) bonds"/>
    <property type="evidence" value="ECO:0007669"/>
    <property type="project" value="InterPro"/>
</dbReference>
<dbReference type="STRING" id="1182542.W9XJZ2"/>
<dbReference type="CDD" id="cd10938">
    <property type="entry name" value="CE4_HpPgdA_like"/>
    <property type="match status" value="1"/>
</dbReference>
<dbReference type="Gene3D" id="3.20.20.370">
    <property type="entry name" value="Glycoside hydrolase/deacetylase"/>
    <property type="match status" value="1"/>
</dbReference>
<dbReference type="RefSeq" id="XP_007735410.1">
    <property type="nucleotide sequence ID" value="XM_007737220.1"/>
</dbReference>
<dbReference type="HOGENOM" id="CLU_029940_1_4_1"/>
<dbReference type="PANTHER" id="PTHR47561">
    <property type="entry name" value="POLYSACCHARIDE DEACETYLASE FAMILY PROTEIN (AFU_ORTHOLOGUE AFUA_6G05030)"/>
    <property type="match status" value="1"/>
</dbReference>
<name>W9XJZ2_9EURO</name>
<dbReference type="GO" id="GO:0005975">
    <property type="term" value="P:carbohydrate metabolic process"/>
    <property type="evidence" value="ECO:0007669"/>
    <property type="project" value="InterPro"/>
</dbReference>
<dbReference type="Pfam" id="PF01522">
    <property type="entry name" value="Polysacc_deac_1"/>
    <property type="match status" value="1"/>
</dbReference>
<dbReference type="EMBL" id="AMGY01000006">
    <property type="protein sequence ID" value="EXJ80822.1"/>
    <property type="molecule type" value="Genomic_DNA"/>
</dbReference>
<reference evidence="2 3" key="1">
    <citation type="submission" date="2013-03" db="EMBL/GenBank/DDBJ databases">
        <title>The Genome Sequence of Capronia epimyces CBS 606.96.</title>
        <authorList>
            <consortium name="The Broad Institute Genomics Platform"/>
            <person name="Cuomo C."/>
            <person name="de Hoog S."/>
            <person name="Gorbushina A."/>
            <person name="Walker B."/>
            <person name="Young S.K."/>
            <person name="Zeng Q."/>
            <person name="Gargeya S."/>
            <person name="Fitzgerald M."/>
            <person name="Haas B."/>
            <person name="Abouelleil A."/>
            <person name="Allen A.W."/>
            <person name="Alvarado L."/>
            <person name="Arachchi H.M."/>
            <person name="Berlin A.M."/>
            <person name="Chapman S.B."/>
            <person name="Gainer-Dewar J."/>
            <person name="Goldberg J."/>
            <person name="Griggs A."/>
            <person name="Gujja S."/>
            <person name="Hansen M."/>
            <person name="Howarth C."/>
            <person name="Imamovic A."/>
            <person name="Ireland A."/>
            <person name="Larimer J."/>
            <person name="McCowan C."/>
            <person name="Murphy C."/>
            <person name="Pearson M."/>
            <person name="Poon T.W."/>
            <person name="Priest M."/>
            <person name="Roberts A."/>
            <person name="Saif S."/>
            <person name="Shea T."/>
            <person name="Sisk P."/>
            <person name="Sykes S."/>
            <person name="Wortman J."/>
            <person name="Nusbaum C."/>
            <person name="Birren B."/>
        </authorList>
    </citation>
    <scope>NUCLEOTIDE SEQUENCE [LARGE SCALE GENOMIC DNA]</scope>
    <source>
        <strain evidence="2 3">CBS 606.96</strain>
    </source>
</reference>
<dbReference type="Pfam" id="PF13561">
    <property type="entry name" value="adh_short_C2"/>
    <property type="match status" value="1"/>
</dbReference>
<dbReference type="InterPro" id="IPR002509">
    <property type="entry name" value="NODB_dom"/>
</dbReference>
<dbReference type="PRINTS" id="PR00081">
    <property type="entry name" value="GDHRDH"/>
</dbReference>
<dbReference type="Gene3D" id="3.40.50.720">
    <property type="entry name" value="NAD(P)-binding Rossmann-like Domain"/>
    <property type="match status" value="1"/>
</dbReference>
<dbReference type="InterPro" id="IPR011330">
    <property type="entry name" value="Glyco_hydro/deAcase_b/a-brl"/>
</dbReference>